<dbReference type="PANTHER" id="PTHR44586">
    <property type="entry name" value="F-BOX DOMAIN CONTAINING PROTEIN, EXPRESSED"/>
    <property type="match status" value="1"/>
</dbReference>
<dbReference type="Pfam" id="PF03478">
    <property type="entry name" value="Beta-prop_KIB1-4"/>
    <property type="match status" value="1"/>
</dbReference>
<protein>
    <submittedName>
        <fullName evidence="3">Uncharacterized protein</fullName>
    </submittedName>
</protein>
<evidence type="ECO:0000259" key="2">
    <source>
        <dbReference type="Pfam" id="PF12937"/>
    </source>
</evidence>
<dbReference type="InterPro" id="IPR005174">
    <property type="entry name" value="KIB1-4_b-propeller"/>
</dbReference>
<reference evidence="3" key="1">
    <citation type="submission" date="2014-09" db="EMBL/GenBank/DDBJ databases">
        <authorList>
            <person name="Magalhaes I.L.F."/>
            <person name="Oliveira U."/>
            <person name="Santos F.R."/>
            <person name="Vidigal T.H.D.A."/>
            <person name="Brescovit A.D."/>
            <person name="Santos A.J."/>
        </authorList>
    </citation>
    <scope>NUCLEOTIDE SEQUENCE</scope>
    <source>
        <tissue evidence="3">Shoot tissue taken approximately 20 cm above the soil surface</tissue>
    </source>
</reference>
<feature type="domain" description="KIB1-4 beta-propeller" evidence="1">
    <location>
        <begin position="127"/>
        <end position="370"/>
    </location>
</feature>
<dbReference type="InterPro" id="IPR036047">
    <property type="entry name" value="F-box-like_dom_sf"/>
</dbReference>
<reference evidence="3" key="2">
    <citation type="journal article" date="2015" name="Data Brief">
        <title>Shoot transcriptome of the giant reed, Arundo donax.</title>
        <authorList>
            <person name="Barrero R.A."/>
            <person name="Guerrero F.D."/>
            <person name="Moolhuijzen P."/>
            <person name="Goolsby J.A."/>
            <person name="Tidwell J."/>
            <person name="Bellgard S.E."/>
            <person name="Bellgard M.I."/>
        </authorList>
    </citation>
    <scope>NUCLEOTIDE SEQUENCE</scope>
    <source>
        <tissue evidence="3">Shoot tissue taken approximately 20 cm above the soil surface</tissue>
    </source>
</reference>
<dbReference type="Gene3D" id="1.20.1280.50">
    <property type="match status" value="1"/>
</dbReference>
<dbReference type="EMBL" id="GBRH01226300">
    <property type="protein sequence ID" value="JAD71595.1"/>
    <property type="molecule type" value="Transcribed_RNA"/>
</dbReference>
<dbReference type="Pfam" id="PF12937">
    <property type="entry name" value="F-box-like"/>
    <property type="match status" value="1"/>
</dbReference>
<feature type="domain" description="F-box" evidence="2">
    <location>
        <begin position="68"/>
        <end position="94"/>
    </location>
</feature>
<accession>A0A0A9CE25</accession>
<dbReference type="SUPFAM" id="SSF81383">
    <property type="entry name" value="F-box domain"/>
    <property type="match status" value="1"/>
</dbReference>
<dbReference type="CDD" id="cd09917">
    <property type="entry name" value="F-box_SF"/>
    <property type="match status" value="1"/>
</dbReference>
<sequence>METCSIAGIMSLCNLAIRPRNLWCLIVRILPKLLGLAPSLLKKFREDGHDHPPSVGTALGTLPELSQDILMAIFATLEIPDLVRAGSVCSSWHTAYTILRDLGKYRLSQTPCLLYTSESSDDGIAFLYSLIEKRAYKLALPEPPIRSRFLIGSSHGWLVTVDDRSEMHLINPITGEQIALPSVITIEHVKPIFNKSGAVEKYEYSRHTATRVYHTPSIYALGELRDYLQFKAFVFLETSKGSYIVVLIHGPYCQISFTRVGDAKWTWLPPHTDYEDCSYKDGILYAVTKVGEIYAFDINGPVVTMNLIMEMAQDAMCENMYIVQAPWGDLLNVWRDTNEDRDSDSATLVRNTEEIKIYKVDTMAKKAHGNQWST</sequence>
<evidence type="ECO:0000313" key="3">
    <source>
        <dbReference type="EMBL" id="JAD71595.1"/>
    </source>
</evidence>
<dbReference type="PANTHER" id="PTHR44586:SF16">
    <property type="entry name" value="OS03G0802100 PROTEIN"/>
    <property type="match status" value="1"/>
</dbReference>
<dbReference type="AlphaFoldDB" id="A0A0A9CE25"/>
<evidence type="ECO:0000259" key="1">
    <source>
        <dbReference type="Pfam" id="PF03478"/>
    </source>
</evidence>
<organism evidence="3">
    <name type="scientific">Arundo donax</name>
    <name type="common">Giant reed</name>
    <name type="synonym">Donax arundinaceus</name>
    <dbReference type="NCBI Taxonomy" id="35708"/>
    <lineage>
        <taxon>Eukaryota</taxon>
        <taxon>Viridiplantae</taxon>
        <taxon>Streptophyta</taxon>
        <taxon>Embryophyta</taxon>
        <taxon>Tracheophyta</taxon>
        <taxon>Spermatophyta</taxon>
        <taxon>Magnoliopsida</taxon>
        <taxon>Liliopsida</taxon>
        <taxon>Poales</taxon>
        <taxon>Poaceae</taxon>
        <taxon>PACMAD clade</taxon>
        <taxon>Arundinoideae</taxon>
        <taxon>Arundineae</taxon>
        <taxon>Arundo</taxon>
    </lineage>
</organism>
<proteinExistence type="predicted"/>
<name>A0A0A9CE25_ARUDO</name>
<dbReference type="InterPro" id="IPR001810">
    <property type="entry name" value="F-box_dom"/>
</dbReference>